<dbReference type="EnsemblMetazoa" id="PPA22064.1">
    <property type="protein sequence ID" value="PPA22064.1"/>
    <property type="gene ID" value="WBGene00111618"/>
</dbReference>
<evidence type="ECO:0000313" key="2">
    <source>
        <dbReference type="Proteomes" id="UP000005239"/>
    </source>
</evidence>
<gene>
    <name evidence="1" type="primary">WBGene00111618</name>
</gene>
<dbReference type="AlphaFoldDB" id="A0A2A6BH62"/>
<keyword evidence="2" id="KW-1185">Reference proteome</keyword>
<evidence type="ECO:0000313" key="1">
    <source>
        <dbReference type="EnsemblMetazoa" id="PPA22064.1"/>
    </source>
</evidence>
<protein>
    <submittedName>
        <fullName evidence="1">Uncharacterized protein</fullName>
    </submittedName>
</protein>
<name>A0A2A6BH62_PRIPA</name>
<sequence length="403" mass="43548">MWSCLASVLLLSSLISGIAGKNDFPNEIIVTSADVVDGEIKSFGKAGESYRLYAIYGFGSDEAKVKQVSITDGAGKVFKFADLHKAGSTFLSDNNIVTGPLKVTDPTLPIQTRKRRSVAFRLTYTIYLVSTKVPAFPVADFIETARQMTLNSDNYNGKEVKGITVLSADKFFTLRMFKFSADSVYIIPRGYDLSSSSIDDSVMDLTQAGAYGSFITIFGPIATILNKDQTKTGSFQIGFDIVSSLSPPEGLDTGASLTLLSPNWLSLDESYTTSFQSYSEAFDRTFTYKDDCLLNFKLLTASFDFGESISLQIVDKKGNAKQYGHGASGKSENSDIVLGSSIHLTADVASLTNPSTYPRFIMRVTSTKTDLTATTAETVTLTTSGVNDLSLFVASLLVAVIVL</sequence>
<accession>A0A8R1YJA5</accession>
<reference evidence="1" key="2">
    <citation type="submission" date="2022-06" db="UniProtKB">
        <authorList>
            <consortium name="EnsemblMetazoa"/>
        </authorList>
    </citation>
    <scope>IDENTIFICATION</scope>
    <source>
        <strain evidence="1">PS312</strain>
    </source>
</reference>
<accession>A0A2A6BH62</accession>
<dbReference type="Proteomes" id="UP000005239">
    <property type="component" value="Unassembled WGS sequence"/>
</dbReference>
<reference evidence="2" key="1">
    <citation type="journal article" date="2008" name="Nat. Genet.">
        <title>The Pristionchus pacificus genome provides a unique perspective on nematode lifestyle and parasitism.</title>
        <authorList>
            <person name="Dieterich C."/>
            <person name="Clifton S.W."/>
            <person name="Schuster L.N."/>
            <person name="Chinwalla A."/>
            <person name="Delehaunty K."/>
            <person name="Dinkelacker I."/>
            <person name="Fulton L."/>
            <person name="Fulton R."/>
            <person name="Godfrey J."/>
            <person name="Minx P."/>
            <person name="Mitreva M."/>
            <person name="Roeseler W."/>
            <person name="Tian H."/>
            <person name="Witte H."/>
            <person name="Yang S.P."/>
            <person name="Wilson R.K."/>
            <person name="Sommer R.J."/>
        </authorList>
    </citation>
    <scope>NUCLEOTIDE SEQUENCE [LARGE SCALE GENOMIC DNA]</scope>
    <source>
        <strain evidence="2">PS312</strain>
    </source>
</reference>
<proteinExistence type="predicted"/>
<organism evidence="1 2">
    <name type="scientific">Pristionchus pacificus</name>
    <name type="common">Parasitic nematode worm</name>
    <dbReference type="NCBI Taxonomy" id="54126"/>
    <lineage>
        <taxon>Eukaryota</taxon>
        <taxon>Metazoa</taxon>
        <taxon>Ecdysozoa</taxon>
        <taxon>Nematoda</taxon>
        <taxon>Chromadorea</taxon>
        <taxon>Rhabditida</taxon>
        <taxon>Rhabditina</taxon>
        <taxon>Diplogasteromorpha</taxon>
        <taxon>Diplogasteroidea</taxon>
        <taxon>Neodiplogasteridae</taxon>
        <taxon>Pristionchus</taxon>
    </lineage>
</organism>